<dbReference type="InterPro" id="IPR010982">
    <property type="entry name" value="Lambda_DNA-bd_dom_sf"/>
</dbReference>
<dbReference type="AlphaFoldDB" id="A0A379G0R4"/>
<dbReference type="SUPFAM" id="SSF47413">
    <property type="entry name" value="lambda repressor-like DNA-binding domains"/>
    <property type="match status" value="1"/>
</dbReference>
<dbReference type="SMART" id="SM00354">
    <property type="entry name" value="HTH_LACI"/>
    <property type="match status" value="1"/>
</dbReference>
<dbReference type="OrthoDB" id="6619319at2"/>
<evidence type="ECO:0000256" key="3">
    <source>
        <dbReference type="ARBA" id="ARBA00023125"/>
    </source>
</evidence>
<dbReference type="RefSeq" id="WP_115163888.1">
    <property type="nucleotide sequence ID" value="NZ_UGUA01000002.1"/>
</dbReference>
<accession>A0A379G0R4</accession>
<dbReference type="PROSITE" id="PS50932">
    <property type="entry name" value="HTH_LACI_2"/>
    <property type="match status" value="1"/>
</dbReference>
<feature type="domain" description="HTH lacI-type" evidence="5">
    <location>
        <begin position="7"/>
        <end position="61"/>
    </location>
</feature>
<evidence type="ECO:0000256" key="1">
    <source>
        <dbReference type="ARBA" id="ARBA00022491"/>
    </source>
</evidence>
<keyword evidence="2" id="KW-0805">Transcription regulation</keyword>
<evidence type="ECO:0000259" key="6">
    <source>
        <dbReference type="PROSITE" id="PS50943"/>
    </source>
</evidence>
<keyword evidence="3" id="KW-0238">DNA-binding</keyword>
<organism evidence="7 8">
    <name type="scientific">Providencia rustigianii</name>
    <dbReference type="NCBI Taxonomy" id="158850"/>
    <lineage>
        <taxon>Bacteria</taxon>
        <taxon>Pseudomonadati</taxon>
        <taxon>Pseudomonadota</taxon>
        <taxon>Gammaproteobacteria</taxon>
        <taxon>Enterobacterales</taxon>
        <taxon>Morganellaceae</taxon>
        <taxon>Providencia</taxon>
    </lineage>
</organism>
<dbReference type="GO" id="GO:0000976">
    <property type="term" value="F:transcription cis-regulatory region binding"/>
    <property type="evidence" value="ECO:0007669"/>
    <property type="project" value="TreeGrafter"/>
</dbReference>
<proteinExistence type="predicted"/>
<protein>
    <submittedName>
        <fullName evidence="7">Catabolite control protein</fullName>
    </submittedName>
</protein>
<dbReference type="Proteomes" id="UP000255129">
    <property type="component" value="Unassembled WGS sequence"/>
</dbReference>
<dbReference type="EMBL" id="UGUA01000002">
    <property type="protein sequence ID" value="SUC34203.1"/>
    <property type="molecule type" value="Genomic_DNA"/>
</dbReference>
<evidence type="ECO:0000256" key="2">
    <source>
        <dbReference type="ARBA" id="ARBA00023015"/>
    </source>
</evidence>
<dbReference type="CDD" id="cd01392">
    <property type="entry name" value="HTH_LacI"/>
    <property type="match status" value="1"/>
</dbReference>
<dbReference type="PANTHER" id="PTHR30146">
    <property type="entry name" value="LACI-RELATED TRANSCRIPTIONAL REPRESSOR"/>
    <property type="match status" value="1"/>
</dbReference>
<evidence type="ECO:0000313" key="8">
    <source>
        <dbReference type="Proteomes" id="UP000255129"/>
    </source>
</evidence>
<feature type="domain" description="HTH cro/C1-type" evidence="6">
    <location>
        <begin position="4"/>
        <end position="44"/>
    </location>
</feature>
<dbReference type="Pfam" id="PF00356">
    <property type="entry name" value="LacI"/>
    <property type="match status" value="1"/>
</dbReference>
<gene>
    <name evidence="7" type="primary">ccpA</name>
    <name evidence="7" type="ORF">NCTC12026_00533</name>
</gene>
<evidence type="ECO:0000313" key="7">
    <source>
        <dbReference type="EMBL" id="SUC34203.1"/>
    </source>
</evidence>
<evidence type="ECO:0000259" key="5">
    <source>
        <dbReference type="PROSITE" id="PS50932"/>
    </source>
</evidence>
<dbReference type="InterPro" id="IPR000843">
    <property type="entry name" value="HTH_LacI"/>
</dbReference>
<dbReference type="InterPro" id="IPR001387">
    <property type="entry name" value="Cro/C1-type_HTH"/>
</dbReference>
<keyword evidence="4" id="KW-0804">Transcription</keyword>
<dbReference type="GO" id="GO:0003700">
    <property type="term" value="F:DNA-binding transcription factor activity"/>
    <property type="evidence" value="ECO:0007669"/>
    <property type="project" value="TreeGrafter"/>
</dbReference>
<dbReference type="PANTHER" id="PTHR30146:SF95">
    <property type="entry name" value="RIBOSE OPERON REPRESSOR"/>
    <property type="match status" value="1"/>
</dbReference>
<name>A0A379G0R4_9GAMM</name>
<keyword evidence="1" id="KW-0678">Repressor</keyword>
<reference evidence="7 8" key="1">
    <citation type="submission" date="2018-06" db="EMBL/GenBank/DDBJ databases">
        <authorList>
            <consortium name="Pathogen Informatics"/>
            <person name="Doyle S."/>
        </authorList>
    </citation>
    <scope>NUCLEOTIDE SEQUENCE [LARGE SCALE GENOMIC DNA]</scope>
    <source>
        <strain evidence="7 8">NCTC12026</strain>
    </source>
</reference>
<sequence length="341" mass="37401">MMPSKKITAEDVAEAAGVSRSSVSRAFTDGASIHPQKQKKILEAAKQLGYQPNFFARTLSMPTQKKRSNIVAILVSDLSNPYESYLFEVLSRTLQSHGKQPMLLNVKLEDDLDEAILRLSGYQIDGVVAVVGSLPADHFQQCLKLSLPLITLGRSDTTGIIPSVQTDNVLVGEMAAEHLLSLGLRKFGFLAGRQDGQASNERYQGFKRCLMAAGVTESIYLQAGSYSYQAGFDTAWQQREPLMLLDGIFCASDSLAMGLMDCCRQKLNLSIPQQLNVVGCDDIPMAAWQGYQLTTLAQPVNGIAQHVLALLEGIWMKSEDSPNMVRLAPELKVRESTKMRG</sequence>
<dbReference type="Pfam" id="PF13377">
    <property type="entry name" value="Peripla_BP_3"/>
    <property type="match status" value="1"/>
</dbReference>
<dbReference type="InterPro" id="IPR028082">
    <property type="entry name" value="Peripla_BP_I"/>
</dbReference>
<dbReference type="Gene3D" id="1.10.260.40">
    <property type="entry name" value="lambda repressor-like DNA-binding domains"/>
    <property type="match status" value="1"/>
</dbReference>
<dbReference type="Gene3D" id="3.40.50.2300">
    <property type="match status" value="2"/>
</dbReference>
<dbReference type="InterPro" id="IPR046335">
    <property type="entry name" value="LacI/GalR-like_sensor"/>
</dbReference>
<dbReference type="PROSITE" id="PS50943">
    <property type="entry name" value="HTH_CROC1"/>
    <property type="match status" value="1"/>
</dbReference>
<evidence type="ECO:0000256" key="4">
    <source>
        <dbReference type="ARBA" id="ARBA00023163"/>
    </source>
</evidence>
<dbReference type="SUPFAM" id="SSF53822">
    <property type="entry name" value="Periplasmic binding protein-like I"/>
    <property type="match status" value="1"/>
</dbReference>
<dbReference type="CDD" id="cd06278">
    <property type="entry name" value="PBP1_LacI-like"/>
    <property type="match status" value="1"/>
</dbReference>